<proteinExistence type="predicted"/>
<evidence type="ECO:0000256" key="1">
    <source>
        <dbReference type="SAM" id="SignalP"/>
    </source>
</evidence>
<comment type="caution">
    <text evidence="2">The sequence shown here is derived from an EMBL/GenBank/DDBJ whole genome shotgun (WGS) entry which is preliminary data.</text>
</comment>
<gene>
    <name evidence="2" type="ORF">KP509_11G018700</name>
</gene>
<protein>
    <recommendedName>
        <fullName evidence="4">Secreted protein</fullName>
    </recommendedName>
</protein>
<dbReference type="EMBL" id="CM035416">
    <property type="protein sequence ID" value="KAH7424662.1"/>
    <property type="molecule type" value="Genomic_DNA"/>
</dbReference>
<feature type="signal peptide" evidence="1">
    <location>
        <begin position="1"/>
        <end position="15"/>
    </location>
</feature>
<sequence>MRFMTFALCCMSCHSCHLNSSVMCHLICFADCSLRPSILTTVISRCIITRCIIALREFHCSCTTEEDCSAYADALKEVR</sequence>
<keyword evidence="3" id="KW-1185">Reference proteome</keyword>
<name>A0A8T2TPI7_CERRI</name>
<evidence type="ECO:0000313" key="2">
    <source>
        <dbReference type="EMBL" id="KAH7424662.1"/>
    </source>
</evidence>
<feature type="chain" id="PRO_5035724184" description="Secreted protein" evidence="1">
    <location>
        <begin position="16"/>
        <end position="79"/>
    </location>
</feature>
<reference evidence="2" key="1">
    <citation type="submission" date="2021-08" db="EMBL/GenBank/DDBJ databases">
        <title>WGS assembly of Ceratopteris richardii.</title>
        <authorList>
            <person name="Marchant D.B."/>
            <person name="Chen G."/>
            <person name="Jenkins J."/>
            <person name="Shu S."/>
            <person name="Leebens-Mack J."/>
            <person name="Grimwood J."/>
            <person name="Schmutz J."/>
            <person name="Soltis P."/>
            <person name="Soltis D."/>
            <person name="Chen Z.-H."/>
        </authorList>
    </citation>
    <scope>NUCLEOTIDE SEQUENCE</scope>
    <source>
        <strain evidence="2">Whitten #5841</strain>
        <tissue evidence="2">Leaf</tissue>
    </source>
</reference>
<dbReference type="Proteomes" id="UP000825935">
    <property type="component" value="Chromosome 11"/>
</dbReference>
<organism evidence="2 3">
    <name type="scientific">Ceratopteris richardii</name>
    <name type="common">Triangle waterfern</name>
    <dbReference type="NCBI Taxonomy" id="49495"/>
    <lineage>
        <taxon>Eukaryota</taxon>
        <taxon>Viridiplantae</taxon>
        <taxon>Streptophyta</taxon>
        <taxon>Embryophyta</taxon>
        <taxon>Tracheophyta</taxon>
        <taxon>Polypodiopsida</taxon>
        <taxon>Polypodiidae</taxon>
        <taxon>Polypodiales</taxon>
        <taxon>Pteridineae</taxon>
        <taxon>Pteridaceae</taxon>
        <taxon>Parkerioideae</taxon>
        <taxon>Ceratopteris</taxon>
    </lineage>
</organism>
<dbReference type="AlphaFoldDB" id="A0A8T2TPI7"/>
<evidence type="ECO:0000313" key="3">
    <source>
        <dbReference type="Proteomes" id="UP000825935"/>
    </source>
</evidence>
<evidence type="ECO:0008006" key="4">
    <source>
        <dbReference type="Google" id="ProtNLM"/>
    </source>
</evidence>
<keyword evidence="1" id="KW-0732">Signal</keyword>
<accession>A0A8T2TPI7</accession>